<feature type="binding site" evidence="8">
    <location>
        <position position="185"/>
    </location>
    <ligand>
        <name>Fe cation</name>
        <dbReference type="ChEBI" id="CHEBI:24875"/>
        <label>1</label>
    </ligand>
</feature>
<comment type="cofactor">
    <cofactor evidence="8">
        <name>Fe cation</name>
        <dbReference type="ChEBI" id="CHEBI:24875"/>
    </cofactor>
    <text evidence="8">Binds 2 iron ions per subunit.</text>
</comment>
<feature type="binding site" evidence="8">
    <location>
        <position position="97"/>
    </location>
    <ligand>
        <name>Fe cation</name>
        <dbReference type="ChEBI" id="CHEBI:24875"/>
        <label>1</label>
    </ligand>
</feature>
<dbReference type="OMA" id="NPLWYGG"/>
<dbReference type="OrthoDB" id="275371at2759"/>
<feature type="binding site" evidence="8">
    <location>
        <position position="97"/>
    </location>
    <ligand>
        <name>Fe cation</name>
        <dbReference type="ChEBI" id="CHEBI:24875"/>
        <label>2</label>
    </ligand>
</feature>
<evidence type="ECO:0000256" key="6">
    <source>
        <dbReference type="ARBA" id="ARBA00023033"/>
    </source>
</evidence>
<dbReference type="GO" id="GO:0046872">
    <property type="term" value="F:metal ion binding"/>
    <property type="evidence" value="ECO:0007669"/>
    <property type="project" value="UniProtKB-KW"/>
</dbReference>
<dbReference type="GO" id="GO:0031314">
    <property type="term" value="C:extrinsic component of mitochondrial inner membrane"/>
    <property type="evidence" value="ECO:0007669"/>
    <property type="project" value="UniProtKB-UniRule"/>
</dbReference>
<accession>A0A137P588</accession>
<dbReference type="SUPFAM" id="SSF47240">
    <property type="entry name" value="Ferritin-like"/>
    <property type="match status" value="1"/>
</dbReference>
<evidence type="ECO:0000256" key="5">
    <source>
        <dbReference type="ARBA" id="ARBA00023004"/>
    </source>
</evidence>
<evidence type="ECO:0000256" key="3">
    <source>
        <dbReference type="ARBA" id="ARBA00022723"/>
    </source>
</evidence>
<dbReference type="UniPathway" id="UPA00232"/>
<sequence>MNLISKVPRLVKPNNLLKLATSARFQSTLDSSKAEAKPVEGEAYRDLTPSELESIRTMLRINQAGEIGANYIYMGQYQVFKNDKNLKDLIFHMWEQEKVHLNKFNELIPEYRSRPTALMPLWKLAGFAVGAGTALMGKETAMMCTEAVETVIGGHYNDQLRELANIKNKDVDELRKVIKQFRDDELEHLDTAVEYDAHQAPLHSFMSNVIKGGCKAAIWVCSKV</sequence>
<dbReference type="PANTHER" id="PTHR11237">
    <property type="entry name" value="COENZYME Q10 BIOSYNTHESIS PROTEIN 7"/>
    <property type="match status" value="1"/>
</dbReference>
<dbReference type="GO" id="GO:0008682">
    <property type="term" value="F:3-demethoxyubiquinol 3-hydroxylase activity"/>
    <property type="evidence" value="ECO:0007669"/>
    <property type="project" value="UniProtKB-EC"/>
</dbReference>
<feature type="binding site" evidence="8">
    <location>
        <position position="188"/>
    </location>
    <ligand>
        <name>Fe cation</name>
        <dbReference type="ChEBI" id="CHEBI:24875"/>
        <label>2</label>
    </ligand>
</feature>
<dbReference type="HAMAP" id="MF_01658">
    <property type="entry name" value="COQ7"/>
    <property type="match status" value="1"/>
</dbReference>
<feature type="binding site" evidence="8">
    <location>
        <position position="149"/>
    </location>
    <ligand>
        <name>Fe cation</name>
        <dbReference type="ChEBI" id="CHEBI:24875"/>
        <label>2</label>
    </ligand>
</feature>
<gene>
    <name evidence="8" type="primary">COQ7</name>
    <name evidence="9" type="ORF">CONCODRAFT_78974</name>
</gene>
<keyword evidence="8" id="KW-0496">Mitochondrion</keyword>
<organism evidence="9 10">
    <name type="scientific">Conidiobolus coronatus (strain ATCC 28846 / CBS 209.66 / NRRL 28638)</name>
    <name type="common">Delacroixia coronata</name>
    <dbReference type="NCBI Taxonomy" id="796925"/>
    <lineage>
        <taxon>Eukaryota</taxon>
        <taxon>Fungi</taxon>
        <taxon>Fungi incertae sedis</taxon>
        <taxon>Zoopagomycota</taxon>
        <taxon>Entomophthoromycotina</taxon>
        <taxon>Entomophthoromycetes</taxon>
        <taxon>Entomophthorales</taxon>
        <taxon>Ancylistaceae</taxon>
        <taxon>Conidiobolus</taxon>
    </lineage>
</organism>
<dbReference type="STRING" id="796925.A0A137P588"/>
<comment type="pathway">
    <text evidence="1 8">Cofactor biosynthesis; ubiquinone biosynthesis.</text>
</comment>
<evidence type="ECO:0000256" key="8">
    <source>
        <dbReference type="HAMAP-Rule" id="MF_03194"/>
    </source>
</evidence>
<dbReference type="EMBL" id="KQ964510">
    <property type="protein sequence ID" value="KXN70182.1"/>
    <property type="molecule type" value="Genomic_DNA"/>
</dbReference>
<dbReference type="Pfam" id="PF03232">
    <property type="entry name" value="COQ7"/>
    <property type="match status" value="1"/>
</dbReference>
<keyword evidence="6 8" id="KW-0503">Monooxygenase</keyword>
<evidence type="ECO:0000256" key="4">
    <source>
        <dbReference type="ARBA" id="ARBA00023002"/>
    </source>
</evidence>
<name>A0A137P588_CONC2</name>
<keyword evidence="10" id="KW-1185">Reference proteome</keyword>
<evidence type="ECO:0000256" key="2">
    <source>
        <dbReference type="ARBA" id="ARBA00022688"/>
    </source>
</evidence>
<dbReference type="CDD" id="cd01042">
    <property type="entry name" value="DMQH"/>
    <property type="match status" value="1"/>
</dbReference>
<dbReference type="Gene3D" id="1.20.1260.10">
    <property type="match status" value="1"/>
</dbReference>
<dbReference type="GO" id="GO:0006744">
    <property type="term" value="P:ubiquinone biosynthetic process"/>
    <property type="evidence" value="ECO:0007669"/>
    <property type="project" value="UniProtKB-UniRule"/>
</dbReference>
<dbReference type="AlphaFoldDB" id="A0A137P588"/>
<comment type="similarity">
    <text evidence="8">Belongs to the COQ7 family.</text>
</comment>
<keyword evidence="5 8" id="KW-0408">Iron</keyword>
<keyword evidence="4 8" id="KW-0560">Oxidoreductase</keyword>
<evidence type="ECO:0000313" key="9">
    <source>
        <dbReference type="EMBL" id="KXN70182.1"/>
    </source>
</evidence>
<dbReference type="GO" id="GO:0160224">
    <property type="term" value="F:3-demethoxyubiquinone 3-hydroxylase (NADH) activity"/>
    <property type="evidence" value="ECO:0007669"/>
    <property type="project" value="EnsemblFungi"/>
</dbReference>
<dbReference type="InterPro" id="IPR009078">
    <property type="entry name" value="Ferritin-like_SF"/>
</dbReference>
<evidence type="ECO:0000256" key="1">
    <source>
        <dbReference type="ARBA" id="ARBA00004749"/>
    </source>
</evidence>
<feature type="binding site" evidence="8">
    <location>
        <position position="100"/>
    </location>
    <ligand>
        <name>Fe cation</name>
        <dbReference type="ChEBI" id="CHEBI:24875"/>
        <label>1</label>
    </ligand>
</feature>
<keyword evidence="3 8" id="KW-0479">Metal-binding</keyword>
<dbReference type="Proteomes" id="UP000070444">
    <property type="component" value="Unassembled WGS sequence"/>
</dbReference>
<keyword evidence="2 8" id="KW-0831">Ubiquinone biosynthesis</keyword>
<dbReference type="EC" id="1.14.99.60" evidence="8"/>
<dbReference type="InterPro" id="IPR011566">
    <property type="entry name" value="Ubq_synth_Coq7"/>
</dbReference>
<comment type="function">
    <text evidence="8">Catalyzes the hydroxylation of 2-polyprenyl-3-methyl-6-methoxy-1,4-benzoquinol (DMQH2) during ubiquinone biosynthesis. Has also a structural role in the COQ enzyme complex, stabilizing other COQ polypeptides.</text>
</comment>
<evidence type="ECO:0000313" key="10">
    <source>
        <dbReference type="Proteomes" id="UP000070444"/>
    </source>
</evidence>
<keyword evidence="8" id="KW-0999">Mitochondrion inner membrane</keyword>
<dbReference type="PANTHER" id="PTHR11237:SF4">
    <property type="entry name" value="5-DEMETHOXYUBIQUINONE HYDROXYLASE, MITOCHONDRIAL"/>
    <property type="match status" value="1"/>
</dbReference>
<evidence type="ECO:0000256" key="7">
    <source>
        <dbReference type="ARBA" id="ARBA00023136"/>
    </source>
</evidence>
<comment type="subunit">
    <text evidence="8">Component of a multi-subunit COQ enzyme complex, composed of at least COQ3, COQ4, COQ5, COQ6, COQ7 and COQ9.</text>
</comment>
<comment type="subcellular location">
    <subcellularLocation>
        <location evidence="8">Mitochondrion inner membrane</location>
        <topology evidence="8">Peripheral membrane protein</topology>
        <orientation evidence="8">Matrix side</orientation>
    </subcellularLocation>
</comment>
<reference evidence="9 10" key="1">
    <citation type="journal article" date="2015" name="Genome Biol. Evol.">
        <title>Phylogenomic analyses indicate that early fungi evolved digesting cell walls of algal ancestors of land plants.</title>
        <authorList>
            <person name="Chang Y."/>
            <person name="Wang S."/>
            <person name="Sekimoto S."/>
            <person name="Aerts A.L."/>
            <person name="Choi C."/>
            <person name="Clum A."/>
            <person name="LaButti K.M."/>
            <person name="Lindquist E.A."/>
            <person name="Yee Ngan C."/>
            <person name="Ohm R.A."/>
            <person name="Salamov A.A."/>
            <person name="Grigoriev I.V."/>
            <person name="Spatafora J.W."/>
            <person name="Berbee M.L."/>
        </authorList>
    </citation>
    <scope>NUCLEOTIDE SEQUENCE [LARGE SCALE GENOMIC DNA]</scope>
    <source>
        <strain evidence="9 10">NRRL 28638</strain>
    </source>
</reference>
<keyword evidence="7 8" id="KW-0472">Membrane</keyword>
<proteinExistence type="inferred from homology"/>
<feature type="binding site" evidence="8">
    <location>
        <position position="66"/>
    </location>
    <ligand>
        <name>Fe cation</name>
        <dbReference type="ChEBI" id="CHEBI:24875"/>
        <label>1</label>
    </ligand>
</feature>
<comment type="catalytic activity">
    <reaction evidence="8">
        <text>a 5-methoxy-2-methyl-3-(all-trans-polyprenyl)benzene-1,4-diol + AH2 + O2 = a 3-demethylubiquinol + A + H2O</text>
        <dbReference type="Rhea" id="RHEA:50908"/>
        <dbReference type="Rhea" id="RHEA-COMP:10859"/>
        <dbReference type="Rhea" id="RHEA-COMP:10914"/>
        <dbReference type="ChEBI" id="CHEBI:13193"/>
        <dbReference type="ChEBI" id="CHEBI:15377"/>
        <dbReference type="ChEBI" id="CHEBI:15379"/>
        <dbReference type="ChEBI" id="CHEBI:17499"/>
        <dbReference type="ChEBI" id="CHEBI:84167"/>
        <dbReference type="ChEBI" id="CHEBI:84422"/>
        <dbReference type="EC" id="1.14.99.60"/>
    </reaction>
</comment>
<dbReference type="InterPro" id="IPR012347">
    <property type="entry name" value="Ferritin-like"/>
</dbReference>
<feature type="binding site" evidence="8">
    <location>
        <position position="185"/>
    </location>
    <ligand>
        <name>Fe cation</name>
        <dbReference type="ChEBI" id="CHEBI:24875"/>
        <label>2</label>
    </ligand>
</feature>
<protein>
    <recommendedName>
        <fullName evidence="8">5-demethoxyubiquinone hydroxylase, mitochondrial</fullName>
        <shortName evidence="8">DMQ hydroxylase</shortName>
        <ecNumber evidence="8">1.14.99.60</ecNumber>
    </recommendedName>
    <alternativeName>
        <fullName evidence="8">Ubiquinone biosynthesis monooxygenase COQ7</fullName>
    </alternativeName>
</protein>